<reference evidence="1 2" key="1">
    <citation type="submission" date="2013-09" db="EMBL/GenBank/DDBJ databases">
        <title>Corchorus capsularis genome sequencing.</title>
        <authorList>
            <person name="Alam M."/>
            <person name="Haque M.S."/>
            <person name="Islam M.S."/>
            <person name="Emdad E.M."/>
            <person name="Islam M.M."/>
            <person name="Ahmed B."/>
            <person name="Halim A."/>
            <person name="Hossen Q.M.M."/>
            <person name="Hossain M.Z."/>
            <person name="Ahmed R."/>
            <person name="Khan M.M."/>
            <person name="Islam R."/>
            <person name="Rashid M.M."/>
            <person name="Khan S.A."/>
            <person name="Rahman M.S."/>
            <person name="Alam M."/>
        </authorList>
    </citation>
    <scope>NUCLEOTIDE SEQUENCE [LARGE SCALE GENOMIC DNA]</scope>
    <source>
        <strain evidence="2">cv. CVL-1</strain>
        <tissue evidence="1">Whole seedling</tissue>
    </source>
</reference>
<dbReference type="EMBL" id="AWWV01007677">
    <property type="protein sequence ID" value="OMO95318.1"/>
    <property type="molecule type" value="Genomic_DNA"/>
</dbReference>
<sequence>MVFHDVTVGPSFSNHHQKPQSFLISLLFTKPLLINLKAIESRRPRQPSKPSET</sequence>
<evidence type="ECO:0000313" key="1">
    <source>
        <dbReference type="EMBL" id="OMO95318.1"/>
    </source>
</evidence>
<proteinExistence type="predicted"/>
<name>A0A1R3JKI8_COCAP</name>
<dbReference type="Gramene" id="OMO95318">
    <property type="protein sequence ID" value="OMO95318"/>
    <property type="gene ID" value="CCACVL1_05436"/>
</dbReference>
<keyword evidence="2" id="KW-1185">Reference proteome</keyword>
<protein>
    <submittedName>
        <fullName evidence="1">Uncharacterized protein</fullName>
    </submittedName>
</protein>
<organism evidence="1 2">
    <name type="scientific">Corchorus capsularis</name>
    <name type="common">Jute</name>
    <dbReference type="NCBI Taxonomy" id="210143"/>
    <lineage>
        <taxon>Eukaryota</taxon>
        <taxon>Viridiplantae</taxon>
        <taxon>Streptophyta</taxon>
        <taxon>Embryophyta</taxon>
        <taxon>Tracheophyta</taxon>
        <taxon>Spermatophyta</taxon>
        <taxon>Magnoliopsida</taxon>
        <taxon>eudicotyledons</taxon>
        <taxon>Gunneridae</taxon>
        <taxon>Pentapetalae</taxon>
        <taxon>rosids</taxon>
        <taxon>malvids</taxon>
        <taxon>Malvales</taxon>
        <taxon>Malvaceae</taxon>
        <taxon>Grewioideae</taxon>
        <taxon>Apeibeae</taxon>
        <taxon>Corchorus</taxon>
    </lineage>
</organism>
<dbReference type="Proteomes" id="UP000188268">
    <property type="component" value="Unassembled WGS sequence"/>
</dbReference>
<comment type="caution">
    <text evidence="1">The sequence shown here is derived from an EMBL/GenBank/DDBJ whole genome shotgun (WGS) entry which is preliminary data.</text>
</comment>
<evidence type="ECO:0000313" key="2">
    <source>
        <dbReference type="Proteomes" id="UP000188268"/>
    </source>
</evidence>
<accession>A0A1R3JKI8</accession>
<gene>
    <name evidence="1" type="ORF">CCACVL1_05436</name>
</gene>
<dbReference type="AlphaFoldDB" id="A0A1R3JKI8"/>